<dbReference type="Proteomes" id="UP001627154">
    <property type="component" value="Unassembled WGS sequence"/>
</dbReference>
<sequence>MSSTHQIEATTTVISDKCSYRWTIHNYSLIKTEVGELISSPKFCVESDSKQFFILELYPQGKESAEFISLFLTYQGTDSTKKPDKLICKSTISALNGKNVVSSCMIHQDFVKSPTGGQLKFFELTRISEIISKNNVTIHCNVEVLKAYESFRHPAITVNYSYATFRSYDKSVLTTTTTTTKHSPRNNNELRAHA</sequence>
<dbReference type="EMBL" id="JBJJXI010000146">
    <property type="protein sequence ID" value="KAL3386595.1"/>
    <property type="molecule type" value="Genomic_DNA"/>
</dbReference>
<feature type="region of interest" description="Disordered" evidence="1">
    <location>
        <begin position="175"/>
        <end position="194"/>
    </location>
</feature>
<gene>
    <name evidence="3" type="ORF">TKK_018086</name>
</gene>
<dbReference type="PROSITE" id="PS50144">
    <property type="entry name" value="MATH"/>
    <property type="match status" value="1"/>
</dbReference>
<evidence type="ECO:0000313" key="3">
    <source>
        <dbReference type="EMBL" id="KAL3386595.1"/>
    </source>
</evidence>
<evidence type="ECO:0000256" key="1">
    <source>
        <dbReference type="SAM" id="MobiDB-lite"/>
    </source>
</evidence>
<dbReference type="Pfam" id="PF22486">
    <property type="entry name" value="MATH_2"/>
    <property type="match status" value="1"/>
</dbReference>
<dbReference type="SUPFAM" id="SSF49599">
    <property type="entry name" value="TRAF domain-like"/>
    <property type="match status" value="1"/>
</dbReference>
<name>A0ABD2W1B7_9HYME</name>
<organism evidence="3 4">
    <name type="scientific">Trichogramma kaykai</name>
    <dbReference type="NCBI Taxonomy" id="54128"/>
    <lineage>
        <taxon>Eukaryota</taxon>
        <taxon>Metazoa</taxon>
        <taxon>Ecdysozoa</taxon>
        <taxon>Arthropoda</taxon>
        <taxon>Hexapoda</taxon>
        <taxon>Insecta</taxon>
        <taxon>Pterygota</taxon>
        <taxon>Neoptera</taxon>
        <taxon>Endopterygota</taxon>
        <taxon>Hymenoptera</taxon>
        <taxon>Apocrita</taxon>
        <taxon>Proctotrupomorpha</taxon>
        <taxon>Chalcidoidea</taxon>
        <taxon>Trichogrammatidae</taxon>
        <taxon>Trichogramma</taxon>
    </lineage>
</organism>
<dbReference type="AlphaFoldDB" id="A0ABD2W1B7"/>
<reference evidence="3 4" key="1">
    <citation type="journal article" date="2024" name="bioRxiv">
        <title>A reference genome for Trichogramma kaykai: A tiny desert-dwelling parasitoid wasp with competing sex-ratio distorters.</title>
        <authorList>
            <person name="Culotta J."/>
            <person name="Lindsey A.R."/>
        </authorList>
    </citation>
    <scope>NUCLEOTIDE SEQUENCE [LARGE SCALE GENOMIC DNA]</scope>
    <source>
        <strain evidence="3 4">KSX58</strain>
    </source>
</reference>
<proteinExistence type="predicted"/>
<accession>A0ABD2W1B7</accession>
<feature type="domain" description="MATH" evidence="2">
    <location>
        <begin position="17"/>
        <end position="142"/>
    </location>
</feature>
<evidence type="ECO:0000313" key="4">
    <source>
        <dbReference type="Proteomes" id="UP001627154"/>
    </source>
</evidence>
<keyword evidence="4" id="KW-1185">Reference proteome</keyword>
<dbReference type="Gene3D" id="2.60.210.10">
    <property type="entry name" value="Apoptosis, Tumor Necrosis Factor Receptor Associated Protein 2, Chain A"/>
    <property type="match status" value="1"/>
</dbReference>
<protein>
    <recommendedName>
        <fullName evidence="2">MATH domain-containing protein</fullName>
    </recommendedName>
</protein>
<dbReference type="InterPro" id="IPR002083">
    <property type="entry name" value="MATH/TRAF_dom"/>
</dbReference>
<comment type="caution">
    <text evidence="3">The sequence shown here is derived from an EMBL/GenBank/DDBJ whole genome shotgun (WGS) entry which is preliminary data.</text>
</comment>
<dbReference type="InterPro" id="IPR008974">
    <property type="entry name" value="TRAF-like"/>
</dbReference>
<evidence type="ECO:0000259" key="2">
    <source>
        <dbReference type="PROSITE" id="PS50144"/>
    </source>
</evidence>